<dbReference type="GO" id="GO:0008360">
    <property type="term" value="P:regulation of cell shape"/>
    <property type="evidence" value="ECO:0007669"/>
    <property type="project" value="UniProtKB-KW"/>
</dbReference>
<keyword evidence="6" id="KW-0472">Membrane</keyword>
<accession>A0A192D5Z5</accession>
<dbReference type="InterPro" id="IPR042177">
    <property type="entry name" value="Cell/Rod_1"/>
</dbReference>
<keyword evidence="9" id="KW-1185">Reference proteome</keyword>
<dbReference type="OrthoDB" id="8478127at2"/>
<organism evidence="8 9">
    <name type="scientific">Erythrobacter neustonensis</name>
    <dbReference type="NCBI Taxonomy" id="1112"/>
    <lineage>
        <taxon>Bacteria</taxon>
        <taxon>Pseudomonadati</taxon>
        <taxon>Pseudomonadota</taxon>
        <taxon>Alphaproteobacteria</taxon>
        <taxon>Sphingomonadales</taxon>
        <taxon>Erythrobacteraceae</taxon>
        <taxon>Erythrobacter/Porphyrobacter group</taxon>
        <taxon>Erythrobacter</taxon>
    </lineage>
</organism>
<name>A0A192D5Z5_9SPHN</name>
<keyword evidence="6" id="KW-0812">Transmembrane</keyword>
<dbReference type="STRING" id="1112.A9D12_11910"/>
<proteinExistence type="inferred from homology"/>
<keyword evidence="6" id="KW-1133">Transmembrane helix</keyword>
<evidence type="ECO:0000256" key="5">
    <source>
        <dbReference type="SAM" id="MobiDB-lite"/>
    </source>
</evidence>
<dbReference type="GO" id="GO:0005886">
    <property type="term" value="C:plasma membrane"/>
    <property type="evidence" value="ECO:0007669"/>
    <property type="project" value="TreeGrafter"/>
</dbReference>
<dbReference type="InterPro" id="IPR042175">
    <property type="entry name" value="Cell/Rod_MreC_2"/>
</dbReference>
<dbReference type="Gene3D" id="2.40.10.350">
    <property type="entry name" value="Rod shape-determining protein MreC, domain 2"/>
    <property type="match status" value="1"/>
</dbReference>
<dbReference type="Gene3D" id="2.40.10.340">
    <property type="entry name" value="Rod shape-determining protein MreC, domain 1"/>
    <property type="match status" value="1"/>
</dbReference>
<dbReference type="Proteomes" id="UP000078263">
    <property type="component" value="Chromosome"/>
</dbReference>
<sequence>MAPPSSRRTGFSKKAQYSRFTGYLVAAGGAVAGLGLLTLSLWQPDAFAPVRGVASDAIAPVGSGTAAAREQSKGLIATVAGYLSAGAQNAELRRENGLARIRLAEADAVRAENRRLKGLLGLRDAENKPVAFARLVGSTATSARRHAYISAGSSRGVRPGMPVISERGVIGRVLEAGRSSARVLLLTDSESVLPVRRAKDNVIAFAEGRGDGLLRIRLVNLGVNPLKVGDLMVTSGAGGYYRPDVAVAVITKLTPDGGIGQLVAEPAATNYVSVMPVYEAQALAELEAAETPAASPTPAPSPASAAPASSPAEE</sequence>
<dbReference type="EMBL" id="CP016033">
    <property type="protein sequence ID" value="ANK13520.1"/>
    <property type="molecule type" value="Genomic_DNA"/>
</dbReference>
<evidence type="ECO:0000256" key="6">
    <source>
        <dbReference type="SAM" id="Phobius"/>
    </source>
</evidence>
<dbReference type="AlphaFoldDB" id="A0A192D5Z5"/>
<dbReference type="Pfam" id="PF04085">
    <property type="entry name" value="MreC"/>
    <property type="match status" value="1"/>
</dbReference>
<evidence type="ECO:0000256" key="1">
    <source>
        <dbReference type="ARBA" id="ARBA00009369"/>
    </source>
</evidence>
<protein>
    <recommendedName>
        <fullName evidence="2">Cell shape-determining protein MreC</fullName>
    </recommendedName>
    <alternativeName>
        <fullName evidence="4">Cell shape protein MreC</fullName>
    </alternativeName>
</protein>
<feature type="compositionally biased region" description="Low complexity" evidence="5">
    <location>
        <begin position="302"/>
        <end position="314"/>
    </location>
</feature>
<dbReference type="PANTHER" id="PTHR34138:SF1">
    <property type="entry name" value="CELL SHAPE-DETERMINING PROTEIN MREC"/>
    <property type="match status" value="1"/>
</dbReference>
<dbReference type="RefSeq" id="WP_068352114.1">
    <property type="nucleotide sequence ID" value="NZ_CP016033.1"/>
</dbReference>
<evidence type="ECO:0000313" key="9">
    <source>
        <dbReference type="Proteomes" id="UP000078263"/>
    </source>
</evidence>
<evidence type="ECO:0000313" key="8">
    <source>
        <dbReference type="EMBL" id="ANK13520.1"/>
    </source>
</evidence>
<evidence type="ECO:0000259" key="7">
    <source>
        <dbReference type="Pfam" id="PF04085"/>
    </source>
</evidence>
<dbReference type="InterPro" id="IPR055342">
    <property type="entry name" value="MreC_beta-barrel_core"/>
</dbReference>
<comment type="similarity">
    <text evidence="1">Belongs to the MreC family.</text>
</comment>
<keyword evidence="3" id="KW-0133">Cell shape</keyword>
<evidence type="ECO:0000256" key="3">
    <source>
        <dbReference type="ARBA" id="ARBA00022960"/>
    </source>
</evidence>
<reference evidence="8 9" key="1">
    <citation type="submission" date="2016-05" db="EMBL/GenBank/DDBJ databases">
        <title>Compelete Genome Sequence of Bacteriochlorophyll-Synthesizing Bacterium Porphyrobacter neustonensis DSM 9434.</title>
        <authorList>
            <person name="Shi X.-L."/>
            <person name="Wu Y.-H."/>
            <person name="Cheng H."/>
            <person name="Xu L."/>
            <person name="Zhang X.-Q."/>
            <person name="Wang C.-S."/>
            <person name="Xu X.-W."/>
        </authorList>
    </citation>
    <scope>NUCLEOTIDE SEQUENCE [LARGE SCALE GENOMIC DNA]</scope>
    <source>
        <strain evidence="8 9">DSM 9434</strain>
    </source>
</reference>
<dbReference type="InterPro" id="IPR007221">
    <property type="entry name" value="MreC"/>
</dbReference>
<feature type="region of interest" description="Disordered" evidence="5">
    <location>
        <begin position="288"/>
        <end position="314"/>
    </location>
</feature>
<evidence type="ECO:0000256" key="4">
    <source>
        <dbReference type="ARBA" id="ARBA00032089"/>
    </source>
</evidence>
<dbReference type="KEGG" id="pns:A9D12_11910"/>
<feature type="domain" description="Rod shape-determining protein MreC beta-barrel core" evidence="7">
    <location>
        <begin position="137"/>
        <end position="267"/>
    </location>
</feature>
<feature type="transmembrane region" description="Helical" evidence="6">
    <location>
        <begin position="20"/>
        <end position="42"/>
    </location>
</feature>
<gene>
    <name evidence="8" type="ORF">A9D12_11910</name>
</gene>
<evidence type="ECO:0000256" key="2">
    <source>
        <dbReference type="ARBA" id="ARBA00013855"/>
    </source>
</evidence>
<dbReference type="PANTHER" id="PTHR34138">
    <property type="entry name" value="CELL SHAPE-DETERMINING PROTEIN MREC"/>
    <property type="match status" value="1"/>
</dbReference>